<organism evidence="15 16">
    <name type="scientific">Ramazzottius varieornatus</name>
    <name type="common">Water bear</name>
    <name type="synonym">Tardigrade</name>
    <dbReference type="NCBI Taxonomy" id="947166"/>
    <lineage>
        <taxon>Eukaryota</taxon>
        <taxon>Metazoa</taxon>
        <taxon>Ecdysozoa</taxon>
        <taxon>Tardigrada</taxon>
        <taxon>Eutardigrada</taxon>
        <taxon>Parachela</taxon>
        <taxon>Hypsibioidea</taxon>
        <taxon>Ramazzottiidae</taxon>
        <taxon>Ramazzottius</taxon>
    </lineage>
</organism>
<feature type="compositionally biased region" description="Basic and acidic residues" evidence="12">
    <location>
        <begin position="213"/>
        <end position="222"/>
    </location>
</feature>
<dbReference type="AlphaFoldDB" id="A0A1D1UQU5"/>
<dbReference type="GO" id="GO:0048038">
    <property type="term" value="F:quinone binding"/>
    <property type="evidence" value="ECO:0007669"/>
    <property type="project" value="UniProtKB-KW"/>
</dbReference>
<dbReference type="OrthoDB" id="17010at2759"/>
<keyword evidence="7 13" id="KW-1133">Transmembrane helix</keyword>
<comment type="caution">
    <text evidence="15">The sequence shown here is derived from an EMBL/GenBank/DDBJ whole genome shotgun (WGS) entry which is preliminary data.</text>
</comment>
<protein>
    <recommendedName>
        <fullName evidence="3">vitamin-K-epoxide reductase (warfarin-sensitive)</fullName>
        <ecNumber evidence="3">1.17.4.4</ecNumber>
    </recommendedName>
</protein>
<evidence type="ECO:0000256" key="5">
    <source>
        <dbReference type="ARBA" id="ARBA00022719"/>
    </source>
</evidence>
<dbReference type="GO" id="GO:0047057">
    <property type="term" value="F:vitamin-K-epoxide reductase (warfarin-sensitive) activity"/>
    <property type="evidence" value="ECO:0007669"/>
    <property type="project" value="UniProtKB-EC"/>
</dbReference>
<comment type="subcellular location">
    <subcellularLocation>
        <location evidence="1">Endoplasmic reticulum membrane</location>
        <topology evidence="1">Multi-pass membrane protein</topology>
    </subcellularLocation>
</comment>
<keyword evidence="4 13" id="KW-0812">Transmembrane</keyword>
<evidence type="ECO:0000256" key="11">
    <source>
        <dbReference type="ARBA" id="ARBA00023284"/>
    </source>
</evidence>
<evidence type="ECO:0000256" key="2">
    <source>
        <dbReference type="ARBA" id="ARBA00006214"/>
    </source>
</evidence>
<evidence type="ECO:0000256" key="9">
    <source>
        <dbReference type="ARBA" id="ARBA00023136"/>
    </source>
</evidence>
<dbReference type="Proteomes" id="UP000186922">
    <property type="component" value="Unassembled WGS sequence"/>
</dbReference>
<dbReference type="EMBL" id="BDGG01000001">
    <property type="protein sequence ID" value="GAU89647.1"/>
    <property type="molecule type" value="Genomic_DNA"/>
</dbReference>
<keyword evidence="16" id="KW-1185">Reference proteome</keyword>
<evidence type="ECO:0000256" key="6">
    <source>
        <dbReference type="ARBA" id="ARBA00022824"/>
    </source>
</evidence>
<sequence length="222" mass="24415">MAKGPKPRVIGDRPLIRYATVAVSVLGLIISAYALYVEKRLHDDDTYKPLCDINEELRCSKALSSKYGYGFGFLGNALGPNHILNLPNTVYGIIFYILIALLGYARNAKASTVQLNLCFISVMVSGWLAYVLLFILDEKCPVCFATYAINAVLLLLSIFKGSPRLAEPRDAMGAIKKTDGDQATKKASVAPKESKSVPNVDRDSKTYTQATKQETKSKARRE</sequence>
<keyword evidence="10" id="KW-1015">Disulfide bond</keyword>
<feature type="compositionally biased region" description="Basic and acidic residues" evidence="12">
    <location>
        <begin position="192"/>
        <end position="205"/>
    </location>
</feature>
<name>A0A1D1UQU5_RAMVA</name>
<feature type="domain" description="Vitamin K epoxide reductase" evidence="14">
    <location>
        <begin position="13"/>
        <end position="161"/>
    </location>
</feature>
<dbReference type="STRING" id="947166.A0A1D1UQU5"/>
<feature type="compositionally biased region" description="Basic and acidic residues" evidence="12">
    <location>
        <begin position="173"/>
        <end position="184"/>
    </location>
</feature>
<gene>
    <name evidence="15" type="primary">RvY_02175-1</name>
    <name evidence="15" type="synonym">RvY_02175.1</name>
    <name evidence="15" type="ORF">RvY_02175</name>
</gene>
<dbReference type="PANTHER" id="PTHR14519">
    <property type="entry name" value="VITAMIN K EPOXIDE REDUCTASE COMPLEX, SUBUNIT 1"/>
    <property type="match status" value="1"/>
</dbReference>
<evidence type="ECO:0000313" key="16">
    <source>
        <dbReference type="Proteomes" id="UP000186922"/>
    </source>
</evidence>
<evidence type="ECO:0000313" key="15">
    <source>
        <dbReference type="EMBL" id="GAU89647.1"/>
    </source>
</evidence>
<comment type="similarity">
    <text evidence="2">Belongs to the VKOR family.</text>
</comment>
<proteinExistence type="inferred from homology"/>
<keyword evidence="9 13" id="KW-0472">Membrane</keyword>
<keyword evidence="6" id="KW-0256">Endoplasmic reticulum</keyword>
<feature type="transmembrane region" description="Helical" evidence="13">
    <location>
        <begin position="142"/>
        <end position="159"/>
    </location>
</feature>
<keyword evidence="5" id="KW-0874">Quinone</keyword>
<evidence type="ECO:0000259" key="14">
    <source>
        <dbReference type="SMART" id="SM00756"/>
    </source>
</evidence>
<dbReference type="CDD" id="cd12917">
    <property type="entry name" value="VKOR_euk"/>
    <property type="match status" value="1"/>
</dbReference>
<dbReference type="Pfam" id="PF07884">
    <property type="entry name" value="VKOR"/>
    <property type="match status" value="1"/>
</dbReference>
<dbReference type="InterPro" id="IPR042406">
    <property type="entry name" value="VKORC1/VKORC1L1"/>
</dbReference>
<evidence type="ECO:0000256" key="12">
    <source>
        <dbReference type="SAM" id="MobiDB-lite"/>
    </source>
</evidence>
<accession>A0A1D1UQU5</accession>
<evidence type="ECO:0000256" key="13">
    <source>
        <dbReference type="SAM" id="Phobius"/>
    </source>
</evidence>
<evidence type="ECO:0000256" key="7">
    <source>
        <dbReference type="ARBA" id="ARBA00022989"/>
    </source>
</evidence>
<evidence type="ECO:0000256" key="10">
    <source>
        <dbReference type="ARBA" id="ARBA00023157"/>
    </source>
</evidence>
<dbReference type="GO" id="GO:0005789">
    <property type="term" value="C:endoplasmic reticulum membrane"/>
    <property type="evidence" value="ECO:0007669"/>
    <property type="project" value="UniProtKB-SubCell"/>
</dbReference>
<evidence type="ECO:0000256" key="4">
    <source>
        <dbReference type="ARBA" id="ARBA00022692"/>
    </source>
</evidence>
<dbReference type="EC" id="1.17.4.4" evidence="3"/>
<evidence type="ECO:0000256" key="1">
    <source>
        <dbReference type="ARBA" id="ARBA00004477"/>
    </source>
</evidence>
<dbReference type="GO" id="GO:0042373">
    <property type="term" value="P:vitamin K metabolic process"/>
    <property type="evidence" value="ECO:0007669"/>
    <property type="project" value="InterPro"/>
</dbReference>
<reference evidence="15 16" key="1">
    <citation type="journal article" date="2016" name="Nat. Commun.">
        <title>Extremotolerant tardigrade genome and improved radiotolerance of human cultured cells by tardigrade-unique protein.</title>
        <authorList>
            <person name="Hashimoto T."/>
            <person name="Horikawa D.D."/>
            <person name="Saito Y."/>
            <person name="Kuwahara H."/>
            <person name="Kozuka-Hata H."/>
            <person name="Shin-I T."/>
            <person name="Minakuchi Y."/>
            <person name="Ohishi K."/>
            <person name="Motoyama A."/>
            <person name="Aizu T."/>
            <person name="Enomoto A."/>
            <person name="Kondo K."/>
            <person name="Tanaka S."/>
            <person name="Hara Y."/>
            <person name="Koshikawa S."/>
            <person name="Sagara H."/>
            <person name="Miura T."/>
            <person name="Yokobori S."/>
            <person name="Miyagawa K."/>
            <person name="Suzuki Y."/>
            <person name="Kubo T."/>
            <person name="Oyama M."/>
            <person name="Kohara Y."/>
            <person name="Fujiyama A."/>
            <person name="Arakawa K."/>
            <person name="Katayama T."/>
            <person name="Toyoda A."/>
            <person name="Kunieda T."/>
        </authorList>
    </citation>
    <scope>NUCLEOTIDE SEQUENCE [LARGE SCALE GENOMIC DNA]</scope>
    <source>
        <strain evidence="15 16">YOKOZUNA-1</strain>
    </source>
</reference>
<feature type="transmembrane region" description="Helical" evidence="13">
    <location>
        <begin position="117"/>
        <end position="136"/>
    </location>
</feature>
<evidence type="ECO:0000256" key="8">
    <source>
        <dbReference type="ARBA" id="ARBA00023002"/>
    </source>
</evidence>
<dbReference type="InterPro" id="IPR012932">
    <property type="entry name" value="VKOR"/>
</dbReference>
<dbReference type="PANTHER" id="PTHR14519:SF8">
    <property type="entry name" value="VITAMIN K EPOXIDE REDUCTASE COMPLEX SUBUNIT 1"/>
    <property type="match status" value="1"/>
</dbReference>
<evidence type="ECO:0000256" key="3">
    <source>
        <dbReference type="ARBA" id="ARBA00012278"/>
    </source>
</evidence>
<keyword evidence="8" id="KW-0560">Oxidoreductase</keyword>
<dbReference type="Gene3D" id="1.20.1440.130">
    <property type="entry name" value="VKOR domain"/>
    <property type="match status" value="1"/>
</dbReference>
<feature type="transmembrane region" description="Helical" evidence="13">
    <location>
        <begin position="15"/>
        <end position="36"/>
    </location>
</feature>
<feature type="region of interest" description="Disordered" evidence="12">
    <location>
        <begin position="173"/>
        <end position="222"/>
    </location>
</feature>
<dbReference type="SMART" id="SM00756">
    <property type="entry name" value="VKc"/>
    <property type="match status" value="1"/>
</dbReference>
<feature type="transmembrane region" description="Helical" evidence="13">
    <location>
        <begin position="88"/>
        <end position="105"/>
    </location>
</feature>
<keyword evidence="11" id="KW-0676">Redox-active center</keyword>
<dbReference type="InterPro" id="IPR038354">
    <property type="entry name" value="VKOR_sf"/>
</dbReference>